<dbReference type="Gene3D" id="3.30.2170.10">
    <property type="entry name" value="archaeoglobus fulgidus dsm 4304 superfamily"/>
    <property type="match status" value="1"/>
</dbReference>
<dbReference type="CDD" id="cd06559">
    <property type="entry name" value="Endonuclease_V"/>
    <property type="match status" value="1"/>
</dbReference>
<keyword evidence="9" id="KW-1185">Reference proteome</keyword>
<evidence type="ECO:0000256" key="3">
    <source>
        <dbReference type="ARBA" id="ARBA00022722"/>
    </source>
</evidence>
<dbReference type="GO" id="GO:0043737">
    <property type="term" value="F:deoxyribonuclease V activity"/>
    <property type="evidence" value="ECO:0007669"/>
    <property type="project" value="UniProtKB-EC"/>
</dbReference>
<dbReference type="Pfam" id="PF04493">
    <property type="entry name" value="Endonuclease_5"/>
    <property type="match status" value="1"/>
</dbReference>
<dbReference type="GO" id="GO:0016891">
    <property type="term" value="F:RNA endonuclease activity producing 5'-phosphomonoesters, hydrolytic mechanism"/>
    <property type="evidence" value="ECO:0007669"/>
    <property type="project" value="TreeGrafter"/>
</dbReference>
<evidence type="ECO:0000256" key="4">
    <source>
        <dbReference type="ARBA" id="ARBA00022759"/>
    </source>
</evidence>
<keyword evidence="3" id="KW-0540">Nuclease</keyword>
<evidence type="ECO:0000256" key="5">
    <source>
        <dbReference type="ARBA" id="ARBA00022763"/>
    </source>
</evidence>
<dbReference type="RefSeq" id="WP_146504902.1">
    <property type="nucleotide sequence ID" value="NZ_SJPG01000001.1"/>
</dbReference>
<dbReference type="GO" id="GO:0006281">
    <property type="term" value="P:DNA repair"/>
    <property type="evidence" value="ECO:0007669"/>
    <property type="project" value="InterPro"/>
</dbReference>
<dbReference type="PANTHER" id="PTHR28511:SF1">
    <property type="entry name" value="ENDONUCLEASE V"/>
    <property type="match status" value="1"/>
</dbReference>
<keyword evidence="5" id="KW-0227">DNA damage</keyword>
<dbReference type="Proteomes" id="UP000316095">
    <property type="component" value="Unassembled WGS sequence"/>
</dbReference>
<accession>A0A5C5XK93</accession>
<dbReference type="GO" id="GO:0003727">
    <property type="term" value="F:single-stranded RNA binding"/>
    <property type="evidence" value="ECO:0007669"/>
    <property type="project" value="TreeGrafter"/>
</dbReference>
<proteinExistence type="predicted"/>
<protein>
    <submittedName>
        <fullName evidence="8">Endonuclease V</fullName>
        <ecNumber evidence="8">3.1.21.7</ecNumber>
    </submittedName>
</protein>
<comment type="caution">
    <text evidence="8">The sequence shown here is derived from an EMBL/GenBank/DDBJ whole genome shotgun (WGS) entry which is preliminary data.</text>
</comment>
<evidence type="ECO:0000313" key="8">
    <source>
        <dbReference type="EMBL" id="TWT63118.1"/>
    </source>
</evidence>
<sequence>MSQPEQFLSHNLQISDLRAEVISLLQQIPAGSISTFGSLARALGDIKAAKWIGTLLKHDPGRKLWPWHRIVMQNLQLPLTSGVTSSSQKVLLRAEGVTIQSCRIDPTTPVFDEFRSNEPLHKLQLEQRDISERILLTSGFKTPKSVAGIDIGYPKPGIARAAYVEWNLVNRCFDYELAIETPINFPYITGYLTYRELPAYLELFKAVKAERNLAEILLVDGSGVLHPRKCGIACHLGVLLNHPTVGVSKKILTGKVDLTNQESNEIPILDAQNKATGIAMRKTLENKFVYASPGHRVGLQEIPDLLKLCWSNHRLPEPIYLADKLSKHS</sequence>
<evidence type="ECO:0000256" key="1">
    <source>
        <dbReference type="ARBA" id="ARBA00004496"/>
    </source>
</evidence>
<keyword evidence="4 8" id="KW-0255">Endonuclease</keyword>
<evidence type="ECO:0000313" key="9">
    <source>
        <dbReference type="Proteomes" id="UP000316095"/>
    </source>
</evidence>
<name>A0A5C5XK93_9PLAN</name>
<dbReference type="InterPro" id="IPR036388">
    <property type="entry name" value="WH-like_DNA-bd_sf"/>
</dbReference>
<dbReference type="EC" id="3.1.21.7" evidence="8"/>
<dbReference type="GO" id="GO:0005737">
    <property type="term" value="C:cytoplasm"/>
    <property type="evidence" value="ECO:0007669"/>
    <property type="project" value="UniProtKB-SubCell"/>
</dbReference>
<dbReference type="Pfam" id="PF01035">
    <property type="entry name" value="DNA_binding_1"/>
    <property type="match status" value="1"/>
</dbReference>
<gene>
    <name evidence="8" type="primary">nfi</name>
    <name evidence="8" type="ORF">Pan54_38690</name>
</gene>
<dbReference type="Gene3D" id="1.10.10.10">
    <property type="entry name" value="Winged helix-like DNA-binding domain superfamily/Winged helix DNA-binding domain"/>
    <property type="match status" value="1"/>
</dbReference>
<dbReference type="PANTHER" id="PTHR28511">
    <property type="entry name" value="ENDONUCLEASE V"/>
    <property type="match status" value="1"/>
</dbReference>
<comment type="subcellular location">
    <subcellularLocation>
        <location evidence="1">Cytoplasm</location>
    </subcellularLocation>
</comment>
<organism evidence="8 9">
    <name type="scientific">Rubinisphaera italica</name>
    <dbReference type="NCBI Taxonomy" id="2527969"/>
    <lineage>
        <taxon>Bacteria</taxon>
        <taxon>Pseudomonadati</taxon>
        <taxon>Planctomycetota</taxon>
        <taxon>Planctomycetia</taxon>
        <taxon>Planctomycetales</taxon>
        <taxon>Planctomycetaceae</taxon>
        <taxon>Rubinisphaera</taxon>
    </lineage>
</organism>
<dbReference type="EMBL" id="SJPG01000001">
    <property type="protein sequence ID" value="TWT63118.1"/>
    <property type="molecule type" value="Genomic_DNA"/>
</dbReference>
<dbReference type="InterPro" id="IPR007581">
    <property type="entry name" value="Endonuclease-V"/>
</dbReference>
<evidence type="ECO:0000259" key="7">
    <source>
        <dbReference type="Pfam" id="PF01035"/>
    </source>
</evidence>
<dbReference type="SUPFAM" id="SSF46767">
    <property type="entry name" value="Methylated DNA-protein cysteine methyltransferase, C-terminal domain"/>
    <property type="match status" value="1"/>
</dbReference>
<feature type="domain" description="Methylated-DNA-[protein]-cysteine S-methyltransferase DNA binding" evidence="7">
    <location>
        <begin position="18"/>
        <end position="97"/>
    </location>
</feature>
<dbReference type="InterPro" id="IPR014048">
    <property type="entry name" value="MethylDNA_cys_MeTrfase_DNA-bd"/>
</dbReference>
<dbReference type="OrthoDB" id="9790916at2"/>
<evidence type="ECO:0000256" key="2">
    <source>
        <dbReference type="ARBA" id="ARBA00022490"/>
    </source>
</evidence>
<keyword evidence="6 8" id="KW-0378">Hydrolase</keyword>
<evidence type="ECO:0000256" key="6">
    <source>
        <dbReference type="ARBA" id="ARBA00022801"/>
    </source>
</evidence>
<keyword evidence="2" id="KW-0963">Cytoplasm</keyword>
<reference evidence="8 9" key="1">
    <citation type="submission" date="2019-02" db="EMBL/GenBank/DDBJ databases">
        <title>Deep-cultivation of Planctomycetes and their phenomic and genomic characterization uncovers novel biology.</title>
        <authorList>
            <person name="Wiegand S."/>
            <person name="Jogler M."/>
            <person name="Boedeker C."/>
            <person name="Pinto D."/>
            <person name="Vollmers J."/>
            <person name="Rivas-Marin E."/>
            <person name="Kohn T."/>
            <person name="Peeters S.H."/>
            <person name="Heuer A."/>
            <person name="Rast P."/>
            <person name="Oberbeckmann S."/>
            <person name="Bunk B."/>
            <person name="Jeske O."/>
            <person name="Meyerdierks A."/>
            <person name="Storesund J.E."/>
            <person name="Kallscheuer N."/>
            <person name="Luecker S."/>
            <person name="Lage O.M."/>
            <person name="Pohl T."/>
            <person name="Merkel B.J."/>
            <person name="Hornburger P."/>
            <person name="Mueller R.-W."/>
            <person name="Bruemmer F."/>
            <person name="Labrenz M."/>
            <person name="Spormann A.M."/>
            <person name="Op Den Camp H."/>
            <person name="Overmann J."/>
            <person name="Amann R."/>
            <person name="Jetten M.S.M."/>
            <person name="Mascher T."/>
            <person name="Medema M.H."/>
            <person name="Devos D.P."/>
            <person name="Kaster A.-K."/>
            <person name="Ovreas L."/>
            <person name="Rohde M."/>
            <person name="Galperin M.Y."/>
            <person name="Jogler C."/>
        </authorList>
    </citation>
    <scope>NUCLEOTIDE SEQUENCE [LARGE SCALE GENOMIC DNA]</scope>
    <source>
        <strain evidence="8 9">Pan54</strain>
    </source>
</reference>
<dbReference type="InterPro" id="IPR036217">
    <property type="entry name" value="MethylDNA_cys_MeTrfase_DNAb"/>
</dbReference>
<dbReference type="AlphaFoldDB" id="A0A5C5XK93"/>